<evidence type="ECO:0000313" key="1">
    <source>
        <dbReference type="EMBL" id="GAG09834.1"/>
    </source>
</evidence>
<dbReference type="EMBL" id="BARS01024604">
    <property type="protein sequence ID" value="GAG09834.1"/>
    <property type="molecule type" value="Genomic_DNA"/>
</dbReference>
<gene>
    <name evidence="1" type="ORF">S01H1_39041</name>
</gene>
<organism evidence="1">
    <name type="scientific">marine sediment metagenome</name>
    <dbReference type="NCBI Taxonomy" id="412755"/>
    <lineage>
        <taxon>unclassified sequences</taxon>
        <taxon>metagenomes</taxon>
        <taxon>ecological metagenomes</taxon>
    </lineage>
</organism>
<accession>X0UVF8</accession>
<reference evidence="1" key="1">
    <citation type="journal article" date="2014" name="Front. Microbiol.">
        <title>High frequency of phylogenetically diverse reductive dehalogenase-homologous genes in deep subseafloor sedimentary metagenomes.</title>
        <authorList>
            <person name="Kawai M."/>
            <person name="Futagami T."/>
            <person name="Toyoda A."/>
            <person name="Takaki Y."/>
            <person name="Nishi S."/>
            <person name="Hori S."/>
            <person name="Arai W."/>
            <person name="Tsubouchi T."/>
            <person name="Morono Y."/>
            <person name="Uchiyama I."/>
            <person name="Ito T."/>
            <person name="Fujiyama A."/>
            <person name="Inagaki F."/>
            <person name="Takami H."/>
        </authorList>
    </citation>
    <scope>NUCLEOTIDE SEQUENCE</scope>
    <source>
        <strain evidence="1">Expedition CK06-06</strain>
    </source>
</reference>
<sequence length="36" mass="4179">MDSKRRPTITVRTAMPESFENKIGQYLTLMLANFMS</sequence>
<protein>
    <submittedName>
        <fullName evidence="1">Uncharacterized protein</fullName>
    </submittedName>
</protein>
<proteinExistence type="predicted"/>
<feature type="non-terminal residue" evidence="1">
    <location>
        <position position="36"/>
    </location>
</feature>
<dbReference type="AlphaFoldDB" id="X0UVF8"/>
<comment type="caution">
    <text evidence="1">The sequence shown here is derived from an EMBL/GenBank/DDBJ whole genome shotgun (WGS) entry which is preliminary data.</text>
</comment>
<name>X0UVF8_9ZZZZ</name>